<name>A0A2Z6AU85_9BACT</name>
<sequence>MCAAVIGGMDRLKRDYINAAKREGVKLKVFTGKENRIAPKLGSASLIILFTNQLSHAARRDVINHAKKNNIPVEQAHSCGVSSLRECLNRS</sequence>
<keyword evidence="3" id="KW-1185">Reference proteome</keyword>
<dbReference type="Proteomes" id="UP000269883">
    <property type="component" value="Chromosome"/>
</dbReference>
<reference evidence="2 3" key="1">
    <citation type="journal article" date="2018" name="Sci. Adv.">
        <title>Multi-heme cytochromes provide a pathway for survival in energy-limited environments.</title>
        <authorList>
            <person name="Deng X."/>
            <person name="Dohmae N."/>
            <person name="Nealson K.H."/>
            <person name="Hashimoto K."/>
            <person name="Okamoto A."/>
        </authorList>
    </citation>
    <scope>NUCLEOTIDE SEQUENCE [LARGE SCALE GENOMIC DNA]</scope>
    <source>
        <strain evidence="2 3">IS5</strain>
    </source>
</reference>
<dbReference type="OrthoDB" id="5396775at2"/>
<accession>A0A2Z6AU85</accession>
<dbReference type="KEGG" id="dfl:DFE_0020"/>
<comment type="similarity">
    <text evidence="1">Belongs to the UPF0751 family.</text>
</comment>
<evidence type="ECO:0000256" key="1">
    <source>
        <dbReference type="ARBA" id="ARBA00007189"/>
    </source>
</evidence>
<organism evidence="2 3">
    <name type="scientific">Desulfovibrio ferrophilus</name>
    <dbReference type="NCBI Taxonomy" id="241368"/>
    <lineage>
        <taxon>Bacteria</taxon>
        <taxon>Pseudomonadati</taxon>
        <taxon>Thermodesulfobacteriota</taxon>
        <taxon>Desulfovibrionia</taxon>
        <taxon>Desulfovibrionales</taxon>
        <taxon>Desulfovibrionaceae</taxon>
        <taxon>Desulfovibrio</taxon>
    </lineage>
</organism>
<evidence type="ECO:0008006" key="4">
    <source>
        <dbReference type="Google" id="ProtNLM"/>
    </source>
</evidence>
<dbReference type="EMBL" id="AP017378">
    <property type="protein sequence ID" value="BBD06746.1"/>
    <property type="molecule type" value="Genomic_DNA"/>
</dbReference>
<dbReference type="AlphaFoldDB" id="A0A2Z6AU85"/>
<proteinExistence type="inferred from homology"/>
<dbReference type="Pfam" id="PF10087">
    <property type="entry name" value="DUF2325"/>
    <property type="match status" value="1"/>
</dbReference>
<evidence type="ECO:0000313" key="2">
    <source>
        <dbReference type="EMBL" id="BBD06746.1"/>
    </source>
</evidence>
<gene>
    <name evidence="2" type="ORF">DFE_0020</name>
</gene>
<protein>
    <recommendedName>
        <fullName evidence="4">DUF2325 domain-containing protein</fullName>
    </recommendedName>
</protein>
<evidence type="ECO:0000313" key="3">
    <source>
        <dbReference type="Proteomes" id="UP000269883"/>
    </source>
</evidence>
<dbReference type="InterPro" id="IPR016772">
    <property type="entry name" value="UCP020408"/>
</dbReference>
<dbReference type="RefSeq" id="WP_126375562.1">
    <property type="nucleotide sequence ID" value="NZ_AP017378.1"/>
</dbReference>